<keyword evidence="12" id="KW-0449">Lipoprotein</keyword>
<keyword evidence="8" id="KW-0479">Metal-binding</keyword>
<evidence type="ECO:0000256" key="4">
    <source>
        <dbReference type="ARBA" id="ARBA00022475"/>
    </source>
</evidence>
<dbReference type="EMBL" id="AP029266">
    <property type="protein sequence ID" value="BFG02627.1"/>
    <property type="molecule type" value="Genomic_DNA"/>
</dbReference>
<evidence type="ECO:0000256" key="2">
    <source>
        <dbReference type="ARBA" id="ARBA00004496"/>
    </source>
</evidence>
<keyword evidence="3" id="KW-0813">Transport</keyword>
<dbReference type="GO" id="GO:0046872">
    <property type="term" value="F:metal ion binding"/>
    <property type="evidence" value="ECO:0007669"/>
    <property type="project" value="UniProtKB-KW"/>
</dbReference>
<evidence type="ECO:0008006" key="16">
    <source>
        <dbReference type="Google" id="ProtNLM"/>
    </source>
</evidence>
<evidence type="ECO:0000313" key="14">
    <source>
        <dbReference type="EMBL" id="BFG02627.1"/>
    </source>
</evidence>
<keyword evidence="6" id="KW-0597">Phosphoprotein</keyword>
<keyword evidence="7" id="KW-0519">Myristate</keyword>
<keyword evidence="10" id="KW-0106">Calcium</keyword>
<evidence type="ECO:0000256" key="10">
    <source>
        <dbReference type="ARBA" id="ARBA00022837"/>
    </source>
</evidence>
<evidence type="ECO:0000256" key="6">
    <source>
        <dbReference type="ARBA" id="ARBA00022553"/>
    </source>
</evidence>
<protein>
    <recommendedName>
        <fullName evidence="16">EF-hand domain-containing protein</fullName>
    </recommendedName>
</protein>
<organism evidence="14 15">
    <name type="scientific">Drosophila madeirensis</name>
    <name type="common">Fruit fly</name>
    <dbReference type="NCBI Taxonomy" id="30013"/>
    <lineage>
        <taxon>Eukaryota</taxon>
        <taxon>Metazoa</taxon>
        <taxon>Ecdysozoa</taxon>
        <taxon>Arthropoda</taxon>
        <taxon>Hexapoda</taxon>
        <taxon>Insecta</taxon>
        <taxon>Pterygota</taxon>
        <taxon>Neoptera</taxon>
        <taxon>Endopterygota</taxon>
        <taxon>Diptera</taxon>
        <taxon>Brachycera</taxon>
        <taxon>Muscomorpha</taxon>
        <taxon>Ephydroidea</taxon>
        <taxon>Drosophilidae</taxon>
        <taxon>Drosophila</taxon>
        <taxon>Sophophora</taxon>
    </lineage>
</organism>
<keyword evidence="4" id="KW-1003">Cell membrane</keyword>
<sequence length="230" mass="26586">MGSALSRRLSSADKAEIQAESGFSMRRLDYLFDMYESLRKTNGVLHSKDLLHCPTLAGHPLSDVILERGLNHSKGFRQLIHILEPFQRQSPVERKLLALLRLYDNNADDKLTSDECFELLLRLPCTRQQFHAMRRKLNQLLLEKAKECARQLLRQQEAQKREQKSPKKSPKKSPSKFDVEENEDLISTWDQIHFEDLLHITAGMDLQDSLSLRFPKASDYPTLSPPHSTH</sequence>
<accession>A0AAU9G2E0</accession>
<name>A0AAU9G2E0_DROMD</name>
<dbReference type="Gene3D" id="1.10.238.10">
    <property type="entry name" value="EF-hand"/>
    <property type="match status" value="1"/>
</dbReference>
<dbReference type="GO" id="GO:0005886">
    <property type="term" value="C:plasma membrane"/>
    <property type="evidence" value="ECO:0007669"/>
    <property type="project" value="UniProtKB-SubCell"/>
</dbReference>
<keyword evidence="15" id="KW-1185">Reference proteome</keyword>
<evidence type="ECO:0000256" key="5">
    <source>
        <dbReference type="ARBA" id="ARBA00022490"/>
    </source>
</evidence>
<dbReference type="AlphaFoldDB" id="A0AAU9G2E0"/>
<evidence type="ECO:0000256" key="9">
    <source>
        <dbReference type="ARBA" id="ARBA00022737"/>
    </source>
</evidence>
<evidence type="ECO:0000256" key="12">
    <source>
        <dbReference type="ARBA" id="ARBA00023288"/>
    </source>
</evidence>
<dbReference type="InterPro" id="IPR051875">
    <property type="entry name" value="Calcineurin_B_homologous"/>
</dbReference>
<evidence type="ECO:0000256" key="3">
    <source>
        <dbReference type="ARBA" id="ARBA00022448"/>
    </source>
</evidence>
<feature type="region of interest" description="Disordered" evidence="13">
    <location>
        <begin position="155"/>
        <end position="179"/>
    </location>
</feature>
<dbReference type="Proteomes" id="UP001500889">
    <property type="component" value="Chromosome A"/>
</dbReference>
<keyword evidence="5" id="KW-0963">Cytoplasm</keyword>
<evidence type="ECO:0000256" key="8">
    <source>
        <dbReference type="ARBA" id="ARBA00022723"/>
    </source>
</evidence>
<evidence type="ECO:0000313" key="15">
    <source>
        <dbReference type="Proteomes" id="UP001500889"/>
    </source>
</evidence>
<keyword evidence="11" id="KW-0472">Membrane</keyword>
<evidence type="ECO:0000256" key="7">
    <source>
        <dbReference type="ARBA" id="ARBA00022707"/>
    </source>
</evidence>
<proteinExistence type="predicted"/>
<evidence type="ECO:0000256" key="11">
    <source>
        <dbReference type="ARBA" id="ARBA00023136"/>
    </source>
</evidence>
<dbReference type="InterPro" id="IPR011992">
    <property type="entry name" value="EF-hand-dom_pair"/>
</dbReference>
<dbReference type="GO" id="GO:0005737">
    <property type="term" value="C:cytoplasm"/>
    <property type="evidence" value="ECO:0007669"/>
    <property type="project" value="UniProtKB-SubCell"/>
</dbReference>
<dbReference type="PANTHER" id="PTHR46002">
    <property type="entry name" value="EG:114D9.1 PROTEIN-RELATED"/>
    <property type="match status" value="1"/>
</dbReference>
<comment type="subcellular location">
    <subcellularLocation>
        <location evidence="1">Cell membrane</location>
    </subcellularLocation>
    <subcellularLocation>
        <location evidence="2">Cytoplasm</location>
    </subcellularLocation>
</comment>
<gene>
    <name evidence="14" type="ORF">DMAD_02093</name>
</gene>
<reference evidence="14 15" key="1">
    <citation type="submission" date="2024-02" db="EMBL/GenBank/DDBJ databases">
        <title>A chromosome-level genome assembly of Drosophila madeirensis, a fruit fly species endemic to Madeira island.</title>
        <authorList>
            <person name="Tomihara K."/>
            <person name="Llopart A."/>
            <person name="Yamamoto D."/>
        </authorList>
    </citation>
    <scope>NUCLEOTIDE SEQUENCE [LARGE SCALE GENOMIC DNA]</scope>
    <source>
        <strain evidence="14 15">RF1</strain>
    </source>
</reference>
<keyword evidence="9" id="KW-0677">Repeat</keyword>
<evidence type="ECO:0000256" key="13">
    <source>
        <dbReference type="SAM" id="MobiDB-lite"/>
    </source>
</evidence>
<dbReference type="SUPFAM" id="SSF47473">
    <property type="entry name" value="EF-hand"/>
    <property type="match status" value="1"/>
</dbReference>
<evidence type="ECO:0000256" key="1">
    <source>
        <dbReference type="ARBA" id="ARBA00004236"/>
    </source>
</evidence>